<sequence>MLKKYSLVYLFFLGFTLTGFSQEQLKSPNGRLNMEFNLDAKGIAYYSLTFENQRLLAPSKLGFKLKEQDDLLEGFKIKNVSSNSSDERWSQVWGERKEIRDHFNELKIELVEDKENARQLNIFFRLYDDGFAFRYEIPEQEYLKDFIIMSEESEFALTDNHKTWWIWADYNTYEKLYQETSLKEATWAATPVTMKSKEGIYLSFHEANLTDYAGMTFKQKKGSLTYKSELVPWANGDKVRTSAPMKTPWRTVQVSEDAKGLTQSDLILNLNEPNKLEDTSWIQPMKYIGIWWGMHIGTQTWHEGDRHGATTENALKYIDFAKAHQIEGVVFEGWNDGWANWGGKDAFDQITPAADFDFEKVAKYAHENGVEMMGHHETGGDIPSYEKFMDDAFKLCQDNHVKAVKTGYAGGIYPRGEHHHGQFMVRHYRKVVETAAKYQIMLNVHEPIKDTGIRRTYPNMMTREGVRGMEWNGWSDGNPPSHTCILPFTRQLSGPLDYTPGIFDPTYETAGERVKWNALDQGTARVQTTVAKQLALAVVLYSPFQMSSDVIENYVGDPAFKFLEDFNADCDESITLNGEIGEFITVARRSDTAWFVGSITNEDKRELKISLDFLEEGKKYKAGIYADAKDADWKTNPTAIHISSKVVEKGDTLIMNLAKGGGQAISLIPIE</sequence>
<dbReference type="AlphaFoldDB" id="A0A315ZBD9"/>
<evidence type="ECO:0000313" key="8">
    <source>
        <dbReference type="Proteomes" id="UP000245535"/>
    </source>
</evidence>
<dbReference type="InterPro" id="IPR017853">
    <property type="entry name" value="GH"/>
</dbReference>
<dbReference type="InterPro" id="IPR019563">
    <property type="entry name" value="GH97_catalytic"/>
</dbReference>
<dbReference type="Gene3D" id="2.70.98.10">
    <property type="match status" value="1"/>
</dbReference>
<keyword evidence="8" id="KW-1185">Reference proteome</keyword>
<name>A0A315ZBD9_SEDFL</name>
<dbReference type="InterPro" id="IPR014718">
    <property type="entry name" value="GH-type_carb-bd"/>
</dbReference>
<dbReference type="RefSeq" id="WP_109619404.1">
    <property type="nucleotide sequence ID" value="NZ_QGDO01000003.1"/>
</dbReference>
<dbReference type="Gene3D" id="3.20.20.70">
    <property type="entry name" value="Aldolase class I"/>
    <property type="match status" value="1"/>
</dbReference>
<comment type="subunit">
    <text evidence="2">Monomer.</text>
</comment>
<dbReference type="Proteomes" id="UP000245535">
    <property type="component" value="Unassembled WGS sequence"/>
</dbReference>
<reference evidence="7 8" key="1">
    <citation type="submission" date="2018-03" db="EMBL/GenBank/DDBJ databases">
        <title>Genomic Encyclopedia of Archaeal and Bacterial Type Strains, Phase II (KMG-II): from individual species to whole genera.</title>
        <authorList>
            <person name="Goeker M."/>
        </authorList>
    </citation>
    <scope>NUCLEOTIDE SEQUENCE [LARGE SCALE GENOMIC DNA]</scope>
    <source>
        <strain evidence="7 8">DSM 28229</strain>
    </source>
</reference>
<dbReference type="InterPro" id="IPR052720">
    <property type="entry name" value="Glycosyl_hydrolase_97"/>
</dbReference>
<dbReference type="PANTHER" id="PTHR35803">
    <property type="entry name" value="GLUCAN 1,4-ALPHA-GLUCOSIDASE SUSB-RELATED"/>
    <property type="match status" value="1"/>
</dbReference>
<gene>
    <name evidence="7" type="ORF">BC781_103368</name>
</gene>
<dbReference type="InterPro" id="IPR013785">
    <property type="entry name" value="Aldolase_TIM"/>
</dbReference>
<dbReference type="OrthoDB" id="57532at2"/>
<protein>
    <submittedName>
        <fullName evidence="7">Alpha-glucosidase</fullName>
    </submittedName>
</protein>
<evidence type="ECO:0000259" key="4">
    <source>
        <dbReference type="Pfam" id="PF10566"/>
    </source>
</evidence>
<dbReference type="InterPro" id="IPR029486">
    <property type="entry name" value="GH97_N"/>
</dbReference>
<keyword evidence="3" id="KW-0106">Calcium</keyword>
<evidence type="ECO:0000256" key="1">
    <source>
        <dbReference type="ARBA" id="ARBA00001913"/>
    </source>
</evidence>
<evidence type="ECO:0000256" key="2">
    <source>
        <dbReference type="ARBA" id="ARBA00011245"/>
    </source>
</evidence>
<organism evidence="7 8">
    <name type="scientific">Sediminitomix flava</name>
    <dbReference type="NCBI Taxonomy" id="379075"/>
    <lineage>
        <taxon>Bacteria</taxon>
        <taxon>Pseudomonadati</taxon>
        <taxon>Bacteroidota</taxon>
        <taxon>Cytophagia</taxon>
        <taxon>Cytophagales</taxon>
        <taxon>Flammeovirgaceae</taxon>
        <taxon>Sediminitomix</taxon>
    </lineage>
</organism>
<evidence type="ECO:0000256" key="3">
    <source>
        <dbReference type="ARBA" id="ARBA00022837"/>
    </source>
</evidence>
<dbReference type="EMBL" id="QGDO01000003">
    <property type="protein sequence ID" value="PWJ42118.1"/>
    <property type="molecule type" value="Genomic_DNA"/>
</dbReference>
<dbReference type="Pfam" id="PF10566">
    <property type="entry name" value="Glyco_hydro_97"/>
    <property type="match status" value="1"/>
</dbReference>
<evidence type="ECO:0000259" key="6">
    <source>
        <dbReference type="Pfam" id="PF14509"/>
    </source>
</evidence>
<comment type="caution">
    <text evidence="7">The sequence shown here is derived from an EMBL/GenBank/DDBJ whole genome shotgun (WGS) entry which is preliminary data.</text>
</comment>
<dbReference type="SUPFAM" id="SSF51445">
    <property type="entry name" value="(Trans)glycosidases"/>
    <property type="match status" value="1"/>
</dbReference>
<dbReference type="Pfam" id="PF14509">
    <property type="entry name" value="GH97_C"/>
    <property type="match status" value="1"/>
</dbReference>
<feature type="domain" description="Glycosyl-hydrolase 97 N-terminal" evidence="5">
    <location>
        <begin position="25"/>
        <end position="273"/>
    </location>
</feature>
<dbReference type="GO" id="GO:0030246">
    <property type="term" value="F:carbohydrate binding"/>
    <property type="evidence" value="ECO:0007669"/>
    <property type="project" value="InterPro"/>
</dbReference>
<dbReference type="PANTHER" id="PTHR35803:SF1">
    <property type="entry name" value="GLUCAN 1,4-ALPHA-GLUCOSIDASE SUSB"/>
    <property type="match status" value="1"/>
</dbReference>
<accession>A0A315ZBD9</accession>
<feature type="domain" description="Glycosyl-hydrolase 97 catalytic" evidence="4">
    <location>
        <begin position="291"/>
        <end position="466"/>
    </location>
</feature>
<feature type="domain" description="Glycosyl-hydrolase 97 C-terminal oligomerisation" evidence="6">
    <location>
        <begin position="570"/>
        <end position="667"/>
    </location>
</feature>
<comment type="cofactor">
    <cofactor evidence="1">
        <name>Ca(2+)</name>
        <dbReference type="ChEBI" id="CHEBI:29108"/>
    </cofactor>
</comment>
<evidence type="ECO:0000259" key="5">
    <source>
        <dbReference type="Pfam" id="PF14508"/>
    </source>
</evidence>
<dbReference type="Pfam" id="PF14508">
    <property type="entry name" value="GH97_N"/>
    <property type="match status" value="1"/>
</dbReference>
<evidence type="ECO:0000313" key="7">
    <source>
        <dbReference type="EMBL" id="PWJ42118.1"/>
    </source>
</evidence>
<proteinExistence type="predicted"/>
<dbReference type="InterPro" id="IPR029483">
    <property type="entry name" value="GH97_C"/>
</dbReference>